<protein>
    <recommendedName>
        <fullName evidence="7">Chitin-binding type-2 domain-containing protein</fullName>
    </recommendedName>
</protein>
<dbReference type="Proteomes" id="UP001314205">
    <property type="component" value="Unassembled WGS sequence"/>
</dbReference>
<dbReference type="PROSITE" id="PS50940">
    <property type="entry name" value="CHIT_BIND_II"/>
    <property type="match status" value="2"/>
</dbReference>
<keyword evidence="2 6" id="KW-0732">Signal</keyword>
<dbReference type="Pfam" id="PF01607">
    <property type="entry name" value="CBM_14"/>
    <property type="match status" value="2"/>
</dbReference>
<keyword evidence="1" id="KW-0147">Chitin-binding</keyword>
<sequence>MRIISEVALMVLIAAVIEGTYAEKQCLKQSGTDWEIELVIAHEDCNKFYKCFHGKPLEVMCPKGLYFNINYWQCDWKSNVSCSGRNIPVEDSADDDEITNNAESDSEDINYEEIDDENEQMKIENVGLIFLKNNCPVNPMIQWRLPHEKDCNQFYKCLWGVKINQRCPLFHHFNRKSQICDWPRVAGCA</sequence>
<evidence type="ECO:0000259" key="7">
    <source>
        <dbReference type="PROSITE" id="PS50940"/>
    </source>
</evidence>
<organism evidence="8 9">
    <name type="scientific">Parnassius mnemosyne</name>
    <name type="common">clouded apollo</name>
    <dbReference type="NCBI Taxonomy" id="213953"/>
    <lineage>
        <taxon>Eukaryota</taxon>
        <taxon>Metazoa</taxon>
        <taxon>Ecdysozoa</taxon>
        <taxon>Arthropoda</taxon>
        <taxon>Hexapoda</taxon>
        <taxon>Insecta</taxon>
        <taxon>Pterygota</taxon>
        <taxon>Neoptera</taxon>
        <taxon>Endopterygota</taxon>
        <taxon>Lepidoptera</taxon>
        <taxon>Glossata</taxon>
        <taxon>Ditrysia</taxon>
        <taxon>Papilionoidea</taxon>
        <taxon>Papilionidae</taxon>
        <taxon>Parnassiinae</taxon>
        <taxon>Parnassini</taxon>
        <taxon>Parnassius</taxon>
        <taxon>Driopa</taxon>
    </lineage>
</organism>
<gene>
    <name evidence="8" type="ORF">PARMNEM_LOCUS2630</name>
</gene>
<dbReference type="InterPro" id="IPR036508">
    <property type="entry name" value="Chitin-bd_dom_sf"/>
</dbReference>
<evidence type="ECO:0000313" key="8">
    <source>
        <dbReference type="EMBL" id="CAK1580895.1"/>
    </source>
</evidence>
<feature type="signal peptide" evidence="6">
    <location>
        <begin position="1"/>
        <end position="22"/>
    </location>
</feature>
<dbReference type="GO" id="GO:0008061">
    <property type="term" value="F:chitin binding"/>
    <property type="evidence" value="ECO:0007669"/>
    <property type="project" value="UniProtKB-KW"/>
</dbReference>
<feature type="domain" description="Chitin-binding type-2" evidence="7">
    <location>
        <begin position="23"/>
        <end position="84"/>
    </location>
</feature>
<comment type="caution">
    <text evidence="8">The sequence shown here is derived from an EMBL/GenBank/DDBJ whole genome shotgun (WGS) entry which is preliminary data.</text>
</comment>
<dbReference type="InterPro" id="IPR051940">
    <property type="entry name" value="Chitin_bind-dev_reg"/>
</dbReference>
<dbReference type="GO" id="GO:0005576">
    <property type="term" value="C:extracellular region"/>
    <property type="evidence" value="ECO:0007669"/>
    <property type="project" value="InterPro"/>
</dbReference>
<dbReference type="PANTHER" id="PTHR23301">
    <property type="entry name" value="CHITIN BINDING PERITROPHIN-A"/>
    <property type="match status" value="1"/>
</dbReference>
<evidence type="ECO:0000256" key="5">
    <source>
        <dbReference type="ARBA" id="ARBA00023180"/>
    </source>
</evidence>
<keyword evidence="5" id="KW-0325">Glycoprotein</keyword>
<reference evidence="8 9" key="1">
    <citation type="submission" date="2023-11" db="EMBL/GenBank/DDBJ databases">
        <authorList>
            <person name="Hedman E."/>
            <person name="Englund M."/>
            <person name="Stromberg M."/>
            <person name="Nyberg Akerstrom W."/>
            <person name="Nylinder S."/>
            <person name="Jareborg N."/>
            <person name="Kallberg Y."/>
            <person name="Kronander E."/>
        </authorList>
    </citation>
    <scope>NUCLEOTIDE SEQUENCE [LARGE SCALE GENOMIC DNA]</scope>
</reference>
<dbReference type="InterPro" id="IPR002557">
    <property type="entry name" value="Chitin-bd_dom"/>
</dbReference>
<name>A0AAV1KCT7_9NEOP</name>
<dbReference type="EMBL" id="CAVLGL010000024">
    <property type="protein sequence ID" value="CAK1580895.1"/>
    <property type="molecule type" value="Genomic_DNA"/>
</dbReference>
<evidence type="ECO:0000256" key="4">
    <source>
        <dbReference type="ARBA" id="ARBA00023157"/>
    </source>
</evidence>
<proteinExistence type="predicted"/>
<feature type="domain" description="Chitin-binding type-2" evidence="7">
    <location>
        <begin position="132"/>
        <end position="189"/>
    </location>
</feature>
<accession>A0AAV1KCT7</accession>
<keyword evidence="9" id="KW-1185">Reference proteome</keyword>
<dbReference type="SMART" id="SM00494">
    <property type="entry name" value="ChtBD2"/>
    <property type="match status" value="2"/>
</dbReference>
<evidence type="ECO:0000256" key="1">
    <source>
        <dbReference type="ARBA" id="ARBA00022669"/>
    </source>
</evidence>
<evidence type="ECO:0000256" key="2">
    <source>
        <dbReference type="ARBA" id="ARBA00022729"/>
    </source>
</evidence>
<evidence type="ECO:0000256" key="3">
    <source>
        <dbReference type="ARBA" id="ARBA00022737"/>
    </source>
</evidence>
<keyword evidence="3" id="KW-0677">Repeat</keyword>
<keyword evidence="4" id="KW-1015">Disulfide bond</keyword>
<dbReference type="Gene3D" id="2.170.140.10">
    <property type="entry name" value="Chitin binding domain"/>
    <property type="match status" value="2"/>
</dbReference>
<dbReference type="AlphaFoldDB" id="A0AAV1KCT7"/>
<evidence type="ECO:0000256" key="6">
    <source>
        <dbReference type="SAM" id="SignalP"/>
    </source>
</evidence>
<dbReference type="PANTHER" id="PTHR23301:SF0">
    <property type="entry name" value="CHITIN-BINDING TYPE-2 DOMAIN-CONTAINING PROTEIN-RELATED"/>
    <property type="match status" value="1"/>
</dbReference>
<evidence type="ECO:0000313" key="9">
    <source>
        <dbReference type="Proteomes" id="UP001314205"/>
    </source>
</evidence>
<feature type="chain" id="PRO_5043628762" description="Chitin-binding type-2 domain-containing protein" evidence="6">
    <location>
        <begin position="23"/>
        <end position="189"/>
    </location>
</feature>
<dbReference type="SUPFAM" id="SSF57625">
    <property type="entry name" value="Invertebrate chitin-binding proteins"/>
    <property type="match status" value="2"/>
</dbReference>